<name>A0A9W7CDG1_9STRA</name>
<proteinExistence type="predicted"/>
<organism evidence="1 2">
    <name type="scientific">Triparma verrucosa</name>
    <dbReference type="NCBI Taxonomy" id="1606542"/>
    <lineage>
        <taxon>Eukaryota</taxon>
        <taxon>Sar</taxon>
        <taxon>Stramenopiles</taxon>
        <taxon>Ochrophyta</taxon>
        <taxon>Bolidophyceae</taxon>
        <taxon>Parmales</taxon>
        <taxon>Triparmaceae</taxon>
        <taxon>Triparma</taxon>
    </lineage>
</organism>
<dbReference type="EMBL" id="BRXX01000318">
    <property type="protein sequence ID" value="GMI04567.1"/>
    <property type="molecule type" value="Genomic_DNA"/>
</dbReference>
<accession>A0A9W7CDG1</accession>
<reference evidence="2" key="1">
    <citation type="journal article" date="2023" name="Commun. Biol.">
        <title>Genome analysis of Parmales, the sister group of diatoms, reveals the evolutionary specialization of diatoms from phago-mixotrophs to photoautotrophs.</title>
        <authorList>
            <person name="Ban H."/>
            <person name="Sato S."/>
            <person name="Yoshikawa S."/>
            <person name="Yamada K."/>
            <person name="Nakamura Y."/>
            <person name="Ichinomiya M."/>
            <person name="Sato N."/>
            <person name="Blanc-Mathieu R."/>
            <person name="Endo H."/>
            <person name="Kuwata A."/>
            <person name="Ogata H."/>
        </authorList>
    </citation>
    <scope>NUCLEOTIDE SEQUENCE [LARGE SCALE GENOMIC DNA]</scope>
    <source>
        <strain evidence="2">NIES 3699</strain>
    </source>
</reference>
<dbReference type="AlphaFoldDB" id="A0A9W7CDG1"/>
<evidence type="ECO:0000313" key="1">
    <source>
        <dbReference type="EMBL" id="GMI04567.1"/>
    </source>
</evidence>
<protein>
    <submittedName>
        <fullName evidence="1">Uncharacterized protein</fullName>
    </submittedName>
</protein>
<evidence type="ECO:0000313" key="2">
    <source>
        <dbReference type="Proteomes" id="UP001165160"/>
    </source>
</evidence>
<dbReference type="Proteomes" id="UP001165160">
    <property type="component" value="Unassembled WGS sequence"/>
</dbReference>
<gene>
    <name evidence="1" type="ORF">TrVE_jg9901</name>
</gene>
<keyword evidence="2" id="KW-1185">Reference proteome</keyword>
<sequence length="187" mass="20879">MITKRNTSSIEELQAELKEAVALLEAECEAVVRLSTQLAAVSAERNKFEKVVQEINSDATLQARRQVLDASPLDRSNPGIFVFDNVISEQITINNCRTNAIIHEVPNIFLKALRGNNKKAGKTLFQKVVQEGFVFWSFMVTSSKSCDLLLRMQVERQDEDGVVVRVESVDEEELEATSLPNPHSTAC</sequence>
<comment type="caution">
    <text evidence="1">The sequence shown here is derived from an EMBL/GenBank/DDBJ whole genome shotgun (WGS) entry which is preliminary data.</text>
</comment>